<proteinExistence type="predicted"/>
<dbReference type="SMART" id="SM00028">
    <property type="entry name" value="TPR"/>
    <property type="match status" value="2"/>
</dbReference>
<dbReference type="Gene3D" id="1.10.150.20">
    <property type="entry name" value="5' to 3' exonuclease, C-terminal subdomain"/>
    <property type="match status" value="1"/>
</dbReference>
<dbReference type="Pfam" id="PF00940">
    <property type="entry name" value="RNA_pol"/>
    <property type="match status" value="1"/>
</dbReference>
<comment type="pathway">
    <text evidence="1">Protein modification; protein glycosylation.</text>
</comment>
<dbReference type="Gene3D" id="1.25.40.10">
    <property type="entry name" value="Tetratricopeptide repeat domain"/>
    <property type="match status" value="1"/>
</dbReference>
<sequence>MDEADITGPIMVVENVSLMVLGSDPNIIKDGFSNELDGQQWLDEKLEVVASENQPVRWTTPLGLPVVQPYFKTKRHIVKTSLQVGYLPSSICESFDKRSSPGLATPKSKRSTSRLGRDGSMSLSSPSVGEDSNPPWCLPVVNYKTTMYYNWHYKRALYYNWHYADDMYNLGVAYGEMLKFELAIVLYELAFHYNPHCAKACNNLRVINKDIDNLDKAAECYQESSVVKGESMCNHKEGLELTYA</sequence>
<dbReference type="InterPro" id="IPR051939">
    <property type="entry name" value="Glycosyltr_41/O-GlcNAc_trsf"/>
</dbReference>
<organism evidence="7 8">
    <name type="scientific">Tanacetum coccineum</name>
    <dbReference type="NCBI Taxonomy" id="301880"/>
    <lineage>
        <taxon>Eukaryota</taxon>
        <taxon>Viridiplantae</taxon>
        <taxon>Streptophyta</taxon>
        <taxon>Embryophyta</taxon>
        <taxon>Tracheophyta</taxon>
        <taxon>Spermatophyta</taxon>
        <taxon>Magnoliopsida</taxon>
        <taxon>eudicotyledons</taxon>
        <taxon>Gunneridae</taxon>
        <taxon>Pentapetalae</taxon>
        <taxon>asterids</taxon>
        <taxon>campanulids</taxon>
        <taxon>Asterales</taxon>
        <taxon>Asteraceae</taxon>
        <taxon>Asteroideae</taxon>
        <taxon>Anthemideae</taxon>
        <taxon>Anthemidinae</taxon>
        <taxon>Tanacetum</taxon>
    </lineage>
</organism>
<dbReference type="Proteomes" id="UP001151760">
    <property type="component" value="Unassembled WGS sequence"/>
</dbReference>
<evidence type="ECO:0000313" key="7">
    <source>
        <dbReference type="EMBL" id="GJS62163.1"/>
    </source>
</evidence>
<dbReference type="PANTHER" id="PTHR44835">
    <property type="entry name" value="UDP-N-ACETYLGLUCOSAMINE--PEPTIDE N-ACETYLGLUCOSAMINYLTRANSFERASE SPINDLY-RELATED"/>
    <property type="match status" value="1"/>
</dbReference>
<keyword evidence="4" id="KW-0802">TPR repeat</keyword>
<dbReference type="InterPro" id="IPR011990">
    <property type="entry name" value="TPR-like_helical_dom_sf"/>
</dbReference>
<protein>
    <submittedName>
        <fullName evidence="7">Probable UDP-N-acetylglucosamine--peptide N-acetylglucosaminyltransferase SPINDLY</fullName>
    </submittedName>
</protein>
<evidence type="ECO:0000259" key="6">
    <source>
        <dbReference type="Pfam" id="PF00940"/>
    </source>
</evidence>
<evidence type="ECO:0000256" key="4">
    <source>
        <dbReference type="PROSITE-ProRule" id="PRU00339"/>
    </source>
</evidence>
<feature type="repeat" description="TPR" evidence="4">
    <location>
        <begin position="164"/>
        <end position="197"/>
    </location>
</feature>
<dbReference type="GO" id="GO:0016757">
    <property type="term" value="F:glycosyltransferase activity"/>
    <property type="evidence" value="ECO:0007669"/>
    <property type="project" value="UniProtKB-KW"/>
</dbReference>
<dbReference type="InterPro" id="IPR019734">
    <property type="entry name" value="TPR_rpt"/>
</dbReference>
<evidence type="ECO:0000256" key="5">
    <source>
        <dbReference type="SAM" id="MobiDB-lite"/>
    </source>
</evidence>
<keyword evidence="3" id="KW-0808">Transferase</keyword>
<evidence type="ECO:0000256" key="1">
    <source>
        <dbReference type="ARBA" id="ARBA00004922"/>
    </source>
</evidence>
<dbReference type="SUPFAM" id="SSF48452">
    <property type="entry name" value="TPR-like"/>
    <property type="match status" value="1"/>
</dbReference>
<name>A0ABQ4XAX4_9ASTR</name>
<evidence type="ECO:0000313" key="8">
    <source>
        <dbReference type="Proteomes" id="UP001151760"/>
    </source>
</evidence>
<dbReference type="EMBL" id="BQNB010009340">
    <property type="protein sequence ID" value="GJS62163.1"/>
    <property type="molecule type" value="Genomic_DNA"/>
</dbReference>
<evidence type="ECO:0000256" key="2">
    <source>
        <dbReference type="ARBA" id="ARBA00022676"/>
    </source>
</evidence>
<dbReference type="InterPro" id="IPR043502">
    <property type="entry name" value="DNA/RNA_pol_sf"/>
</dbReference>
<comment type="caution">
    <text evidence="7">The sequence shown here is derived from an EMBL/GenBank/DDBJ whole genome shotgun (WGS) entry which is preliminary data.</text>
</comment>
<feature type="domain" description="DNA-directed RNA polymerase C-terminal" evidence="6">
    <location>
        <begin position="28"/>
        <end position="84"/>
    </location>
</feature>
<dbReference type="SUPFAM" id="SSF56672">
    <property type="entry name" value="DNA/RNA polymerases"/>
    <property type="match status" value="1"/>
</dbReference>
<dbReference type="PANTHER" id="PTHR44835:SF1">
    <property type="entry name" value="PROTEIN O-GLCNAC TRANSFERASE"/>
    <property type="match status" value="1"/>
</dbReference>
<gene>
    <name evidence="7" type="ORF">Tco_0656947</name>
</gene>
<keyword evidence="8" id="KW-1185">Reference proteome</keyword>
<dbReference type="PROSITE" id="PS50005">
    <property type="entry name" value="TPR"/>
    <property type="match status" value="1"/>
</dbReference>
<dbReference type="InterPro" id="IPR046950">
    <property type="entry name" value="DNA-dir_Rpol_C_phage-type"/>
</dbReference>
<accession>A0ABQ4XAX4</accession>
<evidence type="ECO:0000256" key="3">
    <source>
        <dbReference type="ARBA" id="ARBA00022679"/>
    </source>
</evidence>
<feature type="region of interest" description="Disordered" evidence="5">
    <location>
        <begin position="96"/>
        <end position="132"/>
    </location>
</feature>
<reference evidence="7" key="2">
    <citation type="submission" date="2022-01" db="EMBL/GenBank/DDBJ databases">
        <authorList>
            <person name="Yamashiro T."/>
            <person name="Shiraishi A."/>
            <person name="Satake H."/>
            <person name="Nakayama K."/>
        </authorList>
    </citation>
    <scope>NUCLEOTIDE SEQUENCE</scope>
</reference>
<reference evidence="7" key="1">
    <citation type="journal article" date="2022" name="Int. J. Mol. Sci.">
        <title>Draft Genome of Tanacetum Coccineum: Genomic Comparison of Closely Related Tanacetum-Family Plants.</title>
        <authorList>
            <person name="Yamashiro T."/>
            <person name="Shiraishi A."/>
            <person name="Nakayama K."/>
            <person name="Satake H."/>
        </authorList>
    </citation>
    <scope>NUCLEOTIDE SEQUENCE</scope>
</reference>
<keyword evidence="2 7" id="KW-0328">Glycosyltransferase</keyword>